<organism evidence="3 4">
    <name type="scientific">Pelotomaculum schinkii</name>
    <dbReference type="NCBI Taxonomy" id="78350"/>
    <lineage>
        <taxon>Bacteria</taxon>
        <taxon>Bacillati</taxon>
        <taxon>Bacillota</taxon>
        <taxon>Clostridia</taxon>
        <taxon>Eubacteriales</taxon>
        <taxon>Desulfotomaculaceae</taxon>
        <taxon>Pelotomaculum</taxon>
    </lineage>
</organism>
<name>A0A4Y7R7B7_9FIRM</name>
<reference evidence="3 4" key="1">
    <citation type="journal article" date="2018" name="Environ. Microbiol.">
        <title>Novel energy conservation strategies and behaviour of Pelotomaculum schinkii driving syntrophic propionate catabolism.</title>
        <authorList>
            <person name="Hidalgo-Ahumada C.A.P."/>
            <person name="Nobu M.K."/>
            <person name="Narihiro T."/>
            <person name="Tamaki H."/>
            <person name="Liu W.T."/>
            <person name="Kamagata Y."/>
            <person name="Stams A.J.M."/>
            <person name="Imachi H."/>
            <person name="Sousa D.Z."/>
        </authorList>
    </citation>
    <scope>NUCLEOTIDE SEQUENCE [LARGE SCALE GENOMIC DNA]</scope>
    <source>
        <strain evidence="3 4">HH</strain>
    </source>
</reference>
<dbReference type="InterPro" id="IPR000873">
    <property type="entry name" value="AMP-dep_synth/lig_dom"/>
</dbReference>
<dbReference type="InterPro" id="IPR042099">
    <property type="entry name" value="ANL_N_sf"/>
</dbReference>
<dbReference type="EC" id="6.2.1.30" evidence="3"/>
<dbReference type="PANTHER" id="PTHR43845:SF1">
    <property type="entry name" value="BLR5969 PROTEIN"/>
    <property type="match status" value="1"/>
</dbReference>
<evidence type="ECO:0000313" key="3">
    <source>
        <dbReference type="EMBL" id="TEB04531.1"/>
    </source>
</evidence>
<protein>
    <submittedName>
        <fullName evidence="3">Phenylacetate-coenzyme A ligase</fullName>
        <ecNumber evidence="3">6.2.1.30</ecNumber>
    </submittedName>
</protein>
<evidence type="ECO:0000313" key="4">
    <source>
        <dbReference type="Proteomes" id="UP000298324"/>
    </source>
</evidence>
<comment type="caution">
    <text evidence="3">The sequence shown here is derived from an EMBL/GenBank/DDBJ whole genome shotgun (WGS) entry which is preliminary data.</text>
</comment>
<dbReference type="Gene3D" id="3.40.50.12780">
    <property type="entry name" value="N-terminal domain of ligase-like"/>
    <property type="match status" value="1"/>
</dbReference>
<dbReference type="Gene3D" id="3.30.300.30">
    <property type="match status" value="1"/>
</dbReference>
<sequence>MLMTGVRQTTDINYKYWSPAEVMPHSELKKLQFERLLEQINYLWKKSPFYRSKWENSGFYPGKLKTLEDIRYIPLLVKEEIRVSQEKNPPYGMMQVPGSGPFIRVGMTSGTTGKPVLIPLTEEDYFGVFCEGHVRVVWAAGVRKGDIVHVAFGFTPFLGLAAAYDSCEHLIGSLVVPGGAWNSLMRLSMIEKLGVTVLMGTPSYILHLASVAQEHDIDPRSLGIRVICTAGEPGAMSAPNTGLRLEKAWGSKVYDYCGTQETNCIAWTCEEGAAHLNEDLLYYEVLDPETNEPVKPGQPGKLVVTDLVQKTHPCIRFETGDIVNGIETDTGCSCGRTLRKFKGFKGRVGDIIKIRGVCVSVTGIENVIRGIEECSNNYEYHALKDKNGMDKIKVRIEPQKSIDSSLWNDVRQKVAESLYIAFMINMDVEVLPPGTLPVFNLKAKRFRDLR</sequence>
<accession>A0A4Y7R7B7</accession>
<proteinExistence type="predicted"/>
<dbReference type="Pfam" id="PF00501">
    <property type="entry name" value="AMP-binding"/>
    <property type="match status" value="1"/>
</dbReference>
<dbReference type="EMBL" id="QFGA01000003">
    <property type="protein sequence ID" value="TEB04531.1"/>
    <property type="molecule type" value="Genomic_DNA"/>
</dbReference>
<dbReference type="Proteomes" id="UP000298324">
    <property type="component" value="Unassembled WGS sequence"/>
</dbReference>
<dbReference type="InterPro" id="IPR045851">
    <property type="entry name" value="AMP-bd_C_sf"/>
</dbReference>
<dbReference type="InterPro" id="IPR028154">
    <property type="entry name" value="AMP-dep_Lig_C"/>
</dbReference>
<keyword evidence="3" id="KW-0436">Ligase</keyword>
<dbReference type="RefSeq" id="WP_190258909.1">
    <property type="nucleotide sequence ID" value="NZ_QFGA01000003.1"/>
</dbReference>
<dbReference type="GO" id="GO:0047475">
    <property type="term" value="F:phenylacetate-CoA ligase activity"/>
    <property type="evidence" value="ECO:0007669"/>
    <property type="project" value="UniProtKB-EC"/>
</dbReference>
<feature type="domain" description="AMP-dependent ligase C-terminal" evidence="2">
    <location>
        <begin position="362"/>
        <end position="450"/>
    </location>
</feature>
<gene>
    <name evidence="3" type="ORF">Psch_03291</name>
</gene>
<feature type="domain" description="AMP-dependent synthetase/ligase" evidence="1">
    <location>
        <begin position="108"/>
        <end position="304"/>
    </location>
</feature>
<evidence type="ECO:0000259" key="1">
    <source>
        <dbReference type="Pfam" id="PF00501"/>
    </source>
</evidence>
<dbReference type="Pfam" id="PF14535">
    <property type="entry name" value="AMP-binding_C_2"/>
    <property type="match status" value="1"/>
</dbReference>
<dbReference type="PANTHER" id="PTHR43845">
    <property type="entry name" value="BLR5969 PROTEIN"/>
    <property type="match status" value="1"/>
</dbReference>
<dbReference type="SUPFAM" id="SSF56801">
    <property type="entry name" value="Acetyl-CoA synthetase-like"/>
    <property type="match status" value="1"/>
</dbReference>
<evidence type="ECO:0000259" key="2">
    <source>
        <dbReference type="Pfam" id="PF14535"/>
    </source>
</evidence>
<keyword evidence="4" id="KW-1185">Reference proteome</keyword>
<dbReference type="AlphaFoldDB" id="A0A4Y7R7B7"/>